<dbReference type="PRINTS" id="PR00413">
    <property type="entry name" value="HADHALOGNASE"/>
</dbReference>
<gene>
    <name evidence="4" type="ORF">BBF96_13610</name>
</gene>
<dbReference type="InterPro" id="IPR006439">
    <property type="entry name" value="HAD-SF_hydro_IA"/>
</dbReference>
<dbReference type="Gene3D" id="1.10.150.240">
    <property type="entry name" value="Putative phosphatase, domain 2"/>
    <property type="match status" value="1"/>
</dbReference>
<keyword evidence="3" id="KW-0460">Magnesium</keyword>
<evidence type="ECO:0008006" key="6">
    <source>
        <dbReference type="Google" id="ProtNLM"/>
    </source>
</evidence>
<dbReference type="NCBIfam" id="TIGR01509">
    <property type="entry name" value="HAD-SF-IA-v3"/>
    <property type="match status" value="1"/>
</dbReference>
<organism evidence="4 5">
    <name type="scientific">Anoxybacter fermentans</name>
    <dbReference type="NCBI Taxonomy" id="1323375"/>
    <lineage>
        <taxon>Bacteria</taxon>
        <taxon>Bacillati</taxon>
        <taxon>Bacillota</taxon>
        <taxon>Clostridia</taxon>
        <taxon>Halanaerobiales</taxon>
        <taxon>Anoxybacter</taxon>
    </lineage>
</organism>
<sequence>MMVIFDLDDTLLDHSGAVQAAILEFYRSHKVLQRISEEEFLYHWHKESERFYQLYLQGKYSFKDQRIYRVKSIFAMVGKEIDDERAWVYFSEYLKYYQNNWRCFSDVDGCLRSLQGRYRLGILSNGDGEQQRNKLNCMGLYGKFDLMVFSGDVGVAKPSPEIFQVLLKKAGLSPEQVVYVGDDLKTDILAAIEVGINGILIDRKGRYKETIEQMDEVNFKVTGSLERIPDIVDSFLRAER</sequence>
<dbReference type="AlphaFoldDB" id="A0A3Q9HRV5"/>
<dbReference type="InterPro" id="IPR023214">
    <property type="entry name" value="HAD_sf"/>
</dbReference>
<dbReference type="SFLD" id="SFLDG01129">
    <property type="entry name" value="C1.5:_HAD__Beta-PGM__Phosphata"/>
    <property type="match status" value="1"/>
</dbReference>
<dbReference type="NCBIfam" id="TIGR01549">
    <property type="entry name" value="HAD-SF-IA-v1"/>
    <property type="match status" value="1"/>
</dbReference>
<evidence type="ECO:0000256" key="1">
    <source>
        <dbReference type="ARBA" id="ARBA00001946"/>
    </source>
</evidence>
<dbReference type="GO" id="GO:0044281">
    <property type="term" value="P:small molecule metabolic process"/>
    <property type="evidence" value="ECO:0007669"/>
    <property type="project" value="UniProtKB-ARBA"/>
</dbReference>
<keyword evidence="2" id="KW-0378">Hydrolase</keyword>
<dbReference type="Gene3D" id="3.40.50.1000">
    <property type="entry name" value="HAD superfamily/HAD-like"/>
    <property type="match status" value="1"/>
</dbReference>
<evidence type="ECO:0000313" key="4">
    <source>
        <dbReference type="EMBL" id="AZR74335.1"/>
    </source>
</evidence>
<evidence type="ECO:0000313" key="5">
    <source>
        <dbReference type="Proteomes" id="UP000267250"/>
    </source>
</evidence>
<dbReference type="PANTHER" id="PTHR46470">
    <property type="entry name" value="N-ACYLNEURAMINATE-9-PHOSPHATASE"/>
    <property type="match status" value="1"/>
</dbReference>
<dbReference type="InterPro" id="IPR036412">
    <property type="entry name" value="HAD-like_sf"/>
</dbReference>
<dbReference type="SUPFAM" id="SSF56784">
    <property type="entry name" value="HAD-like"/>
    <property type="match status" value="1"/>
</dbReference>
<name>A0A3Q9HRV5_9FIRM</name>
<protein>
    <recommendedName>
        <fullName evidence="6">HAD family hydrolase</fullName>
    </recommendedName>
</protein>
<evidence type="ECO:0000256" key="3">
    <source>
        <dbReference type="ARBA" id="ARBA00022842"/>
    </source>
</evidence>
<dbReference type="Pfam" id="PF00702">
    <property type="entry name" value="Hydrolase"/>
    <property type="match status" value="1"/>
</dbReference>
<dbReference type="Proteomes" id="UP000267250">
    <property type="component" value="Chromosome"/>
</dbReference>
<dbReference type="GO" id="GO:0016787">
    <property type="term" value="F:hydrolase activity"/>
    <property type="evidence" value="ECO:0007669"/>
    <property type="project" value="UniProtKB-KW"/>
</dbReference>
<accession>A0A3Q9HRV5</accession>
<keyword evidence="5" id="KW-1185">Reference proteome</keyword>
<dbReference type="InterPro" id="IPR051400">
    <property type="entry name" value="HAD-like_hydrolase"/>
</dbReference>
<dbReference type="PANTHER" id="PTHR46470:SF4">
    <property type="entry name" value="5-AMINO-6-(5-PHOSPHO-D-RIBITYLAMINO)URACIL PHOSPHATASE YIGB"/>
    <property type="match status" value="1"/>
</dbReference>
<reference evidence="4 5" key="1">
    <citation type="submission" date="2016-07" db="EMBL/GenBank/DDBJ databases">
        <title>Genome and transcriptome analysis of iron-reducing fermentative bacteria Anoxybacter fermentans.</title>
        <authorList>
            <person name="Zeng X."/>
            <person name="Shao Z."/>
        </authorList>
    </citation>
    <scope>NUCLEOTIDE SEQUENCE [LARGE SCALE GENOMIC DNA]</scope>
    <source>
        <strain evidence="4 5">DY22613</strain>
    </source>
</reference>
<dbReference type="KEGG" id="aft:BBF96_13610"/>
<dbReference type="EMBL" id="CP016379">
    <property type="protein sequence ID" value="AZR74335.1"/>
    <property type="molecule type" value="Genomic_DNA"/>
</dbReference>
<dbReference type="InterPro" id="IPR023198">
    <property type="entry name" value="PGP-like_dom2"/>
</dbReference>
<proteinExistence type="predicted"/>
<evidence type="ECO:0000256" key="2">
    <source>
        <dbReference type="ARBA" id="ARBA00022801"/>
    </source>
</evidence>
<comment type="cofactor">
    <cofactor evidence="1">
        <name>Mg(2+)</name>
        <dbReference type="ChEBI" id="CHEBI:18420"/>
    </cofactor>
</comment>
<dbReference type="SFLD" id="SFLDS00003">
    <property type="entry name" value="Haloacid_Dehalogenase"/>
    <property type="match status" value="1"/>
</dbReference>